<evidence type="ECO:0000259" key="1">
    <source>
        <dbReference type="Pfam" id="PF01872"/>
    </source>
</evidence>
<dbReference type="PANTHER" id="PTHR38011:SF11">
    <property type="entry name" value="2,5-DIAMINO-6-RIBOSYLAMINO-4(3H)-PYRIMIDINONE 5'-PHOSPHATE REDUCTASE"/>
    <property type="match status" value="1"/>
</dbReference>
<dbReference type="Pfam" id="PF01872">
    <property type="entry name" value="RibD_C"/>
    <property type="match status" value="1"/>
</dbReference>
<feature type="domain" description="Bacterial bifunctional deaminase-reductase C-terminal" evidence="1">
    <location>
        <begin position="3"/>
        <end position="170"/>
    </location>
</feature>
<keyword evidence="3" id="KW-1185">Reference proteome</keyword>
<name>A0A1I6HR01_9EURY</name>
<dbReference type="EMBL" id="FOYT01000002">
    <property type="protein sequence ID" value="SFR56921.1"/>
    <property type="molecule type" value="Genomic_DNA"/>
</dbReference>
<gene>
    <name evidence="2" type="ORF">SAMN04487947_2353</name>
</gene>
<proteinExistence type="predicted"/>
<reference evidence="3" key="1">
    <citation type="submission" date="2016-10" db="EMBL/GenBank/DDBJ databases">
        <authorList>
            <person name="Varghese N."/>
            <person name="Submissions S."/>
        </authorList>
    </citation>
    <scope>NUCLEOTIDE SEQUENCE [LARGE SCALE GENOMIC DNA]</scope>
    <source>
        <strain evidence="3">CGMCC 1.7736</strain>
    </source>
</reference>
<dbReference type="SUPFAM" id="SSF53597">
    <property type="entry name" value="Dihydrofolate reductase-like"/>
    <property type="match status" value="1"/>
</dbReference>
<dbReference type="PANTHER" id="PTHR38011">
    <property type="entry name" value="DIHYDROFOLATE REDUCTASE FAMILY PROTEIN (AFU_ORTHOLOGUE AFUA_8G06820)"/>
    <property type="match status" value="1"/>
</dbReference>
<protein>
    <submittedName>
        <fullName evidence="2">Dihydrofolate reductase</fullName>
    </submittedName>
</protein>
<dbReference type="Gene3D" id="3.40.430.10">
    <property type="entry name" value="Dihydrofolate Reductase, subunit A"/>
    <property type="match status" value="1"/>
</dbReference>
<organism evidence="2 3">
    <name type="scientific">Halogeometricum rufum</name>
    <dbReference type="NCBI Taxonomy" id="553469"/>
    <lineage>
        <taxon>Archaea</taxon>
        <taxon>Methanobacteriati</taxon>
        <taxon>Methanobacteriota</taxon>
        <taxon>Stenosarchaea group</taxon>
        <taxon>Halobacteria</taxon>
        <taxon>Halobacteriales</taxon>
        <taxon>Haloferacaceae</taxon>
        <taxon>Halogeometricum</taxon>
    </lineage>
</organism>
<evidence type="ECO:0000313" key="3">
    <source>
        <dbReference type="Proteomes" id="UP000198531"/>
    </source>
</evidence>
<dbReference type="RefSeq" id="WP_089807820.1">
    <property type="nucleotide sequence ID" value="NZ_FOYT01000002.1"/>
</dbReference>
<dbReference type="InterPro" id="IPR024072">
    <property type="entry name" value="DHFR-like_dom_sf"/>
</dbReference>
<sequence length="178" mass="19703">MGHVTLYIATSVDGYLADEDGGVDWLDQFGSESEGSEATGGFSEFLESVDCLVMGATTYQQVLGFGEWPYGETPTYVFTHRELSPATEAVEFVDRDVAAVAGELERKHDHVWLVGGAQLAQSFLRAGEIDHLRLFLAPILLGDGIRLFDGDYDRQRLRLLDTASDDSGIVEQRYEFLD</sequence>
<dbReference type="GO" id="GO:0009231">
    <property type="term" value="P:riboflavin biosynthetic process"/>
    <property type="evidence" value="ECO:0007669"/>
    <property type="project" value="InterPro"/>
</dbReference>
<dbReference type="InterPro" id="IPR050765">
    <property type="entry name" value="Riboflavin_Biosynth_HTPR"/>
</dbReference>
<dbReference type="GO" id="GO:0008703">
    <property type="term" value="F:5-amino-6-(5-phosphoribosylamino)uracil reductase activity"/>
    <property type="evidence" value="ECO:0007669"/>
    <property type="project" value="InterPro"/>
</dbReference>
<dbReference type="OrthoDB" id="7348at2157"/>
<dbReference type="STRING" id="553469.SAMN04487947_2353"/>
<accession>A0A1I6HR01</accession>
<dbReference type="InterPro" id="IPR002734">
    <property type="entry name" value="RibDG_C"/>
</dbReference>
<dbReference type="AlphaFoldDB" id="A0A1I6HR01"/>
<dbReference type="Proteomes" id="UP000198531">
    <property type="component" value="Unassembled WGS sequence"/>
</dbReference>
<evidence type="ECO:0000313" key="2">
    <source>
        <dbReference type="EMBL" id="SFR56921.1"/>
    </source>
</evidence>